<name>A0A0L9TC92_PHAAN</name>
<gene>
    <name evidence="2" type="ORF">LR48_Vigan503s003800</name>
</gene>
<evidence type="ECO:0000313" key="2">
    <source>
        <dbReference type="EMBL" id="KOM28163.1"/>
    </source>
</evidence>
<reference evidence="3" key="1">
    <citation type="journal article" date="2015" name="Proc. Natl. Acad. Sci. U.S.A.">
        <title>Genome sequencing of adzuki bean (Vigna angularis) provides insight into high starch and low fat accumulation and domestication.</title>
        <authorList>
            <person name="Yang K."/>
            <person name="Tian Z."/>
            <person name="Chen C."/>
            <person name="Luo L."/>
            <person name="Zhao B."/>
            <person name="Wang Z."/>
            <person name="Yu L."/>
            <person name="Li Y."/>
            <person name="Sun Y."/>
            <person name="Li W."/>
            <person name="Chen Y."/>
            <person name="Li Y."/>
            <person name="Zhang Y."/>
            <person name="Ai D."/>
            <person name="Zhao J."/>
            <person name="Shang C."/>
            <person name="Ma Y."/>
            <person name="Wu B."/>
            <person name="Wang M."/>
            <person name="Gao L."/>
            <person name="Sun D."/>
            <person name="Zhang P."/>
            <person name="Guo F."/>
            <person name="Wang W."/>
            <person name="Li Y."/>
            <person name="Wang J."/>
            <person name="Varshney R.K."/>
            <person name="Wang J."/>
            <person name="Ling H.Q."/>
            <person name="Wan P."/>
        </authorList>
    </citation>
    <scope>NUCLEOTIDE SEQUENCE</scope>
    <source>
        <strain evidence="3">cv. Jingnong 6</strain>
    </source>
</reference>
<feature type="region of interest" description="Disordered" evidence="1">
    <location>
        <begin position="235"/>
        <end position="257"/>
    </location>
</feature>
<organism evidence="2 3">
    <name type="scientific">Phaseolus angularis</name>
    <name type="common">Azuki bean</name>
    <name type="synonym">Vigna angularis</name>
    <dbReference type="NCBI Taxonomy" id="3914"/>
    <lineage>
        <taxon>Eukaryota</taxon>
        <taxon>Viridiplantae</taxon>
        <taxon>Streptophyta</taxon>
        <taxon>Embryophyta</taxon>
        <taxon>Tracheophyta</taxon>
        <taxon>Spermatophyta</taxon>
        <taxon>Magnoliopsida</taxon>
        <taxon>eudicotyledons</taxon>
        <taxon>Gunneridae</taxon>
        <taxon>Pentapetalae</taxon>
        <taxon>rosids</taxon>
        <taxon>fabids</taxon>
        <taxon>Fabales</taxon>
        <taxon>Fabaceae</taxon>
        <taxon>Papilionoideae</taxon>
        <taxon>50 kb inversion clade</taxon>
        <taxon>NPAAA clade</taxon>
        <taxon>indigoferoid/millettioid clade</taxon>
        <taxon>Phaseoleae</taxon>
        <taxon>Vigna</taxon>
    </lineage>
</organism>
<accession>A0A0L9TC92</accession>
<feature type="compositionally biased region" description="Basic and acidic residues" evidence="1">
    <location>
        <begin position="240"/>
        <end position="257"/>
    </location>
</feature>
<dbReference type="Gramene" id="KOM28163">
    <property type="protein sequence ID" value="KOM28163"/>
    <property type="gene ID" value="LR48_Vigan503s003800"/>
</dbReference>
<evidence type="ECO:0000256" key="1">
    <source>
        <dbReference type="SAM" id="MobiDB-lite"/>
    </source>
</evidence>
<dbReference type="Proteomes" id="UP000053144">
    <property type="component" value="Unassembled WGS sequence"/>
</dbReference>
<proteinExistence type="predicted"/>
<evidence type="ECO:0000313" key="3">
    <source>
        <dbReference type="Proteomes" id="UP000053144"/>
    </source>
</evidence>
<sequence>MFQRQVQLIFLVVARRHLRSKEKLEHERGIHISVTFGLLPSSIHFQQPKPCPGLLGAPVILFFIHQTPHDHSPGALAPSLLLIRNHLRNYLQERPSPETVNPYTSRQAHHLYPFTALTPLYSSPPSSSLYHLTANTIIFIPFFFIFISNTCDWVTVVSGGQLSRRSAETSEGVDGIGGWDAVAGSVARWLEAVTPWPPLVSDVPAVAGDFKAGGRWWRELSPARPRRVLVEATVAGSGRGDGEPAERVRDLGSLESV</sequence>
<protein>
    <submittedName>
        <fullName evidence="2">Uncharacterized protein</fullName>
    </submittedName>
</protein>
<dbReference type="AlphaFoldDB" id="A0A0L9TC92"/>
<dbReference type="EMBL" id="KQ258416">
    <property type="protein sequence ID" value="KOM28163.1"/>
    <property type="molecule type" value="Genomic_DNA"/>
</dbReference>